<keyword evidence="2" id="KW-1185">Reference proteome</keyword>
<name>A0A1M5BA03_9BACE</name>
<gene>
    <name evidence="1" type="ORF">SAMN05444349_11825</name>
</gene>
<sequence>MCMKKQVWKNVLQFIVTIATSIISALGVTSCMGSL</sequence>
<accession>A0A1M5BA03</accession>
<dbReference type="PROSITE" id="PS51257">
    <property type="entry name" value="PROKAR_LIPOPROTEIN"/>
    <property type="match status" value="1"/>
</dbReference>
<proteinExistence type="predicted"/>
<dbReference type="AlphaFoldDB" id="A0A1M5BA03"/>
<evidence type="ECO:0008006" key="3">
    <source>
        <dbReference type="Google" id="ProtNLM"/>
    </source>
</evidence>
<dbReference type="Proteomes" id="UP000184436">
    <property type="component" value="Unassembled WGS sequence"/>
</dbReference>
<protein>
    <recommendedName>
        <fullName evidence="3">Smalltalk protein</fullName>
    </recommendedName>
</protein>
<evidence type="ECO:0000313" key="1">
    <source>
        <dbReference type="EMBL" id="SHF39245.1"/>
    </source>
</evidence>
<dbReference type="InterPro" id="IPR045505">
    <property type="entry name" value="DUF6486"/>
</dbReference>
<dbReference type="EMBL" id="FQVD01000018">
    <property type="protein sequence ID" value="SHF39245.1"/>
    <property type="molecule type" value="Genomic_DNA"/>
</dbReference>
<organism evidence="1 2">
    <name type="scientific">Bacteroides faecichinchillae</name>
    <dbReference type="NCBI Taxonomy" id="871325"/>
    <lineage>
        <taxon>Bacteria</taxon>
        <taxon>Pseudomonadati</taxon>
        <taxon>Bacteroidota</taxon>
        <taxon>Bacteroidia</taxon>
        <taxon>Bacteroidales</taxon>
        <taxon>Bacteroidaceae</taxon>
        <taxon>Bacteroides</taxon>
    </lineage>
</organism>
<reference evidence="1 2" key="1">
    <citation type="submission" date="2016-11" db="EMBL/GenBank/DDBJ databases">
        <authorList>
            <person name="Jaros S."/>
            <person name="Januszkiewicz K."/>
            <person name="Wedrychowicz H."/>
        </authorList>
    </citation>
    <scope>NUCLEOTIDE SEQUENCE [LARGE SCALE GENOMIC DNA]</scope>
    <source>
        <strain evidence="1 2">DSM 26883</strain>
    </source>
</reference>
<dbReference type="NCBIfam" id="NF033879">
    <property type="entry name" value="smalltalk"/>
    <property type="match status" value="1"/>
</dbReference>
<dbReference type="Pfam" id="PF20096">
    <property type="entry name" value="DUF6486"/>
    <property type="match status" value="1"/>
</dbReference>
<evidence type="ECO:0000313" key="2">
    <source>
        <dbReference type="Proteomes" id="UP000184436"/>
    </source>
</evidence>
<dbReference type="STRING" id="871325.SAMN05444349_11825"/>